<evidence type="ECO:0000313" key="3">
    <source>
        <dbReference type="Proteomes" id="UP000198785"/>
    </source>
</evidence>
<proteinExistence type="predicted"/>
<dbReference type="InterPro" id="IPR003961">
    <property type="entry name" value="FN3_dom"/>
</dbReference>
<dbReference type="RefSeq" id="WP_093367323.1">
    <property type="nucleotide sequence ID" value="NZ_FOZZ01000014.1"/>
</dbReference>
<dbReference type="AlphaFoldDB" id="A0A1I6VJQ6"/>
<dbReference type="SUPFAM" id="SSF49265">
    <property type="entry name" value="Fibronectin type III"/>
    <property type="match status" value="1"/>
</dbReference>
<dbReference type="Proteomes" id="UP000198785">
    <property type="component" value="Unassembled WGS sequence"/>
</dbReference>
<accession>A0A1I6VJQ6</accession>
<dbReference type="CDD" id="cd00063">
    <property type="entry name" value="FN3"/>
    <property type="match status" value="1"/>
</dbReference>
<keyword evidence="3" id="KW-1185">Reference proteome</keyword>
<dbReference type="STRING" id="683125.SAMN05660206_11446"/>
<dbReference type="InterPro" id="IPR013783">
    <property type="entry name" value="Ig-like_fold"/>
</dbReference>
<protein>
    <submittedName>
        <fullName evidence="2">Fibronectin type 3 domain-containing protein</fullName>
    </submittedName>
</protein>
<sequence length="656" mass="74531">MKQIIWILCLVLIGEVLWAQEGKVRMVGTPNGVYVDVKDITFAKQGYWVLRKMERETEFSPVLRVYPAQSDIDVQKRVKDHLYLFPESGVFKDSLAILLWEAWQDPVKQPQFLSLDIPQISIGFGLGFLDTTAVLGKQYTYQIQTEQDGYEGQLLYTLPKTEFAAMETVEIDPGEAFPILRFRSHATDAAPLFEVFRKERGTDTEFKQVYSTRGMNTTEQGDSIIYFIQDTTALQTLRYDYYIQGKDLYGNVGTSSDTVSLQVGGMRNVTRGFNVRTAAVDRGIKIYWEPLEQRYALQNILLYRSDNYDSDFTLLATLPVTDTVYVDQDVRGGKNYYYQLVMQGESTVSFPTARVSGLYTGIVNLLPPTQVSVYMESDFPTLSWQHVDTTNVAGFYIYRSFDSDGALRQISDFIPIEKDSVRFTYRDTSVTIGDVQGYYAVTAVSYTQSLSPLSEVVNLSIPPNVKTKLESPYQLRYIWQDKEQLSITWMDMEQRIAGIDRYEVFRKGATDSVFPDEPIAVVQLNEYVDTLSTAGSYEYAVRLVVGSNTYSALSTPMRVEKIPEKPLAPAKLRLYVADEGDGVILQWDGSYAPMAGYHIYRSSGETPPALLTKLEGEALEYFDNEIKKGITYYYYVTTINMQGTESELSEEVVFIP</sequence>
<organism evidence="2 3">
    <name type="scientific">Sphingobacterium wenxiniae</name>
    <dbReference type="NCBI Taxonomy" id="683125"/>
    <lineage>
        <taxon>Bacteria</taxon>
        <taxon>Pseudomonadati</taxon>
        <taxon>Bacteroidota</taxon>
        <taxon>Sphingobacteriia</taxon>
        <taxon>Sphingobacteriales</taxon>
        <taxon>Sphingobacteriaceae</taxon>
        <taxon>Sphingobacterium</taxon>
    </lineage>
</organism>
<evidence type="ECO:0000313" key="2">
    <source>
        <dbReference type="EMBL" id="SFT13674.1"/>
    </source>
</evidence>
<feature type="domain" description="Fibronectin type-III" evidence="1">
    <location>
        <begin position="568"/>
        <end position="656"/>
    </location>
</feature>
<dbReference type="InterPro" id="IPR036116">
    <property type="entry name" value="FN3_sf"/>
</dbReference>
<name>A0A1I6VJQ6_9SPHI</name>
<dbReference type="PROSITE" id="PS50853">
    <property type="entry name" value="FN3"/>
    <property type="match status" value="1"/>
</dbReference>
<dbReference type="Gene3D" id="2.60.40.10">
    <property type="entry name" value="Immunoglobulins"/>
    <property type="match status" value="3"/>
</dbReference>
<dbReference type="EMBL" id="FOZZ01000014">
    <property type="protein sequence ID" value="SFT13674.1"/>
    <property type="molecule type" value="Genomic_DNA"/>
</dbReference>
<evidence type="ECO:0000259" key="1">
    <source>
        <dbReference type="PROSITE" id="PS50853"/>
    </source>
</evidence>
<gene>
    <name evidence="2" type="ORF">SAMN05660206_11446</name>
</gene>
<dbReference type="OrthoDB" id="689754at2"/>
<reference evidence="2 3" key="1">
    <citation type="submission" date="2016-10" db="EMBL/GenBank/DDBJ databases">
        <authorList>
            <person name="de Groot N.N."/>
        </authorList>
    </citation>
    <scope>NUCLEOTIDE SEQUENCE [LARGE SCALE GENOMIC DNA]</scope>
    <source>
        <strain evidence="2 3">DSM 22789</strain>
    </source>
</reference>